<dbReference type="RefSeq" id="WP_121085349.1">
    <property type="nucleotide sequence ID" value="NZ_RBZU01000003.1"/>
</dbReference>
<organism evidence="1 2">
    <name type="scientific">Pararobbsia silviterrae</name>
    <dbReference type="NCBI Taxonomy" id="1792498"/>
    <lineage>
        <taxon>Bacteria</taxon>
        <taxon>Pseudomonadati</taxon>
        <taxon>Pseudomonadota</taxon>
        <taxon>Betaproteobacteria</taxon>
        <taxon>Burkholderiales</taxon>
        <taxon>Burkholderiaceae</taxon>
        <taxon>Pararobbsia</taxon>
    </lineage>
</organism>
<protein>
    <submittedName>
        <fullName evidence="1">Uncharacterized protein</fullName>
    </submittedName>
</protein>
<evidence type="ECO:0000313" key="1">
    <source>
        <dbReference type="EMBL" id="RKP56401.1"/>
    </source>
</evidence>
<reference evidence="1 2" key="1">
    <citation type="submission" date="2018-10" db="EMBL/GenBank/DDBJ databases">
        <title>Robbsia sp. DHC34, isolated from soil.</title>
        <authorList>
            <person name="Gao Z.-H."/>
            <person name="Qiu L.-H."/>
        </authorList>
    </citation>
    <scope>NUCLEOTIDE SEQUENCE [LARGE SCALE GENOMIC DNA]</scope>
    <source>
        <strain evidence="1 2">DHC34</strain>
    </source>
</reference>
<evidence type="ECO:0000313" key="2">
    <source>
        <dbReference type="Proteomes" id="UP000270342"/>
    </source>
</evidence>
<dbReference type="Proteomes" id="UP000270342">
    <property type="component" value="Unassembled WGS sequence"/>
</dbReference>
<sequence length="72" mass="7996">MSQRKAFEDFCREHAIDLIEKPKAWRVWQAARTVAIEEAAKICDHMRSVSAISYETGAACADAIRALGKSEG</sequence>
<dbReference type="EMBL" id="RBZU01000003">
    <property type="protein sequence ID" value="RKP56401.1"/>
    <property type="molecule type" value="Genomic_DNA"/>
</dbReference>
<dbReference type="AlphaFoldDB" id="A0A494Y713"/>
<name>A0A494Y713_9BURK</name>
<comment type="caution">
    <text evidence="1">The sequence shown here is derived from an EMBL/GenBank/DDBJ whole genome shotgun (WGS) entry which is preliminary data.</text>
</comment>
<gene>
    <name evidence="1" type="ORF">D7S86_08370</name>
</gene>
<proteinExistence type="predicted"/>
<accession>A0A494Y713</accession>
<keyword evidence="2" id="KW-1185">Reference proteome</keyword>